<comment type="function">
    <text evidence="2">Catalyzes the reduction of dTDP-6-deoxy-L-lyxo-4-hexulose to yield dTDP-L-rhamnose.</text>
</comment>
<dbReference type="PANTHER" id="PTHR10491">
    <property type="entry name" value="DTDP-4-DEHYDRORHAMNOSE REDUCTASE"/>
    <property type="match status" value="1"/>
</dbReference>
<reference evidence="5" key="1">
    <citation type="submission" date="2023-07" db="EMBL/GenBank/DDBJ databases">
        <title>30 novel species of actinomycetes from the DSMZ collection.</title>
        <authorList>
            <person name="Nouioui I."/>
        </authorList>
    </citation>
    <scope>NUCLEOTIDE SEQUENCE [LARGE SCALE GENOMIC DNA]</scope>
    <source>
        <strain evidence="5">DSM 45834</strain>
    </source>
</reference>
<protein>
    <recommendedName>
        <fullName evidence="2">dTDP-4-dehydrorhamnose reductase</fullName>
        <ecNumber evidence="2">1.1.1.133</ecNumber>
    </recommendedName>
</protein>
<dbReference type="SUPFAM" id="SSF51735">
    <property type="entry name" value="NAD(P)-binding Rossmann-fold domains"/>
    <property type="match status" value="1"/>
</dbReference>
<keyword evidence="2" id="KW-0521">NADP</keyword>
<evidence type="ECO:0000259" key="3">
    <source>
        <dbReference type="Pfam" id="PF04321"/>
    </source>
</evidence>
<feature type="domain" description="RmlD-like substrate binding" evidence="3">
    <location>
        <begin position="1"/>
        <end position="278"/>
    </location>
</feature>
<dbReference type="Gene3D" id="3.40.50.720">
    <property type="entry name" value="NAD(P)-binding Rossmann-like Domain"/>
    <property type="match status" value="1"/>
</dbReference>
<evidence type="ECO:0000313" key="4">
    <source>
        <dbReference type="EMBL" id="MDT0353496.1"/>
    </source>
</evidence>
<dbReference type="Gene3D" id="3.90.25.10">
    <property type="entry name" value="UDP-galactose 4-epimerase, domain 1"/>
    <property type="match status" value="1"/>
</dbReference>
<sequence length="283" mass="29415">MKAAVLGAGGQLGRALCAALPDADAFTRDELDIADADAVTAVDWSRYHTVFNAAAFTAVDAAETPDGRVAAWRANAAAVAHLARATGPGTTLVHVSTEYVFDGRHHGPIAEDAPLCPLSVYGASKAAGELAATLAPRHYVVRTSWVVGEGGNFVRTMAGLAAHGVSPSVVADQVGRLTFADDLARGLVRLAAGGAPCGTYHVTNSGTPTSWATVARAVFDRLGRNPVDVLDTTTHAYFANKPQAAARPLNSVLDLRKASAVGVELPPWPDALAEYLEKEATPR</sequence>
<proteinExistence type="inferred from homology"/>
<dbReference type="PANTHER" id="PTHR10491:SF4">
    <property type="entry name" value="METHIONINE ADENOSYLTRANSFERASE 2 SUBUNIT BETA"/>
    <property type="match status" value="1"/>
</dbReference>
<evidence type="ECO:0000313" key="5">
    <source>
        <dbReference type="Proteomes" id="UP001183202"/>
    </source>
</evidence>
<name>A0ABU2NHR4_9PSEU</name>
<comment type="caution">
    <text evidence="4">The sequence shown here is derived from an EMBL/GenBank/DDBJ whole genome shotgun (WGS) entry which is preliminary data.</text>
</comment>
<dbReference type="EMBL" id="JAVREJ010000034">
    <property type="protein sequence ID" value="MDT0353496.1"/>
    <property type="molecule type" value="Genomic_DNA"/>
</dbReference>
<dbReference type="Proteomes" id="UP001183202">
    <property type="component" value="Unassembled WGS sequence"/>
</dbReference>
<dbReference type="InterPro" id="IPR029903">
    <property type="entry name" value="RmlD-like-bd"/>
</dbReference>
<keyword evidence="2" id="KW-0560">Oxidoreductase</keyword>
<comment type="pathway">
    <text evidence="2">Carbohydrate biosynthesis; dTDP-L-rhamnose biosynthesis.</text>
</comment>
<gene>
    <name evidence="4" type="ORF">RM445_28770</name>
</gene>
<keyword evidence="5" id="KW-1185">Reference proteome</keyword>
<dbReference type="InterPro" id="IPR005913">
    <property type="entry name" value="dTDP_dehydrorham_reduct"/>
</dbReference>
<dbReference type="Pfam" id="PF04321">
    <property type="entry name" value="RmlD_sub_bind"/>
    <property type="match status" value="1"/>
</dbReference>
<evidence type="ECO:0000256" key="2">
    <source>
        <dbReference type="RuleBase" id="RU364082"/>
    </source>
</evidence>
<dbReference type="InterPro" id="IPR036291">
    <property type="entry name" value="NAD(P)-bd_dom_sf"/>
</dbReference>
<dbReference type="RefSeq" id="WP_311560009.1">
    <property type="nucleotide sequence ID" value="NZ_JAVREJ010000034.1"/>
</dbReference>
<evidence type="ECO:0000256" key="1">
    <source>
        <dbReference type="ARBA" id="ARBA00010944"/>
    </source>
</evidence>
<comment type="similarity">
    <text evidence="1 2">Belongs to the dTDP-4-dehydrorhamnose reductase family.</text>
</comment>
<organism evidence="4 5">
    <name type="scientific">Pseudonocardia charpentierae</name>
    <dbReference type="NCBI Taxonomy" id="3075545"/>
    <lineage>
        <taxon>Bacteria</taxon>
        <taxon>Bacillati</taxon>
        <taxon>Actinomycetota</taxon>
        <taxon>Actinomycetes</taxon>
        <taxon>Pseudonocardiales</taxon>
        <taxon>Pseudonocardiaceae</taxon>
        <taxon>Pseudonocardia</taxon>
    </lineage>
</organism>
<dbReference type="EC" id="1.1.1.133" evidence="2"/>
<accession>A0ABU2NHR4</accession>